<dbReference type="GO" id="GO:0015074">
    <property type="term" value="P:DNA integration"/>
    <property type="evidence" value="ECO:0007669"/>
    <property type="project" value="InterPro"/>
</dbReference>
<dbReference type="Pfam" id="PF13683">
    <property type="entry name" value="rve_3"/>
    <property type="match status" value="1"/>
</dbReference>
<dbReference type="Gene3D" id="3.30.420.10">
    <property type="entry name" value="Ribonuclease H-like superfamily/Ribonuclease H"/>
    <property type="match status" value="1"/>
</dbReference>
<dbReference type="PROSITE" id="PS50994">
    <property type="entry name" value="INTEGRASE"/>
    <property type="match status" value="1"/>
</dbReference>
<feature type="domain" description="Integrase catalytic" evidence="1">
    <location>
        <begin position="1"/>
        <end position="119"/>
    </location>
</feature>
<dbReference type="OrthoDB" id="9803231at2"/>
<evidence type="ECO:0000259" key="1">
    <source>
        <dbReference type="PROSITE" id="PS50994"/>
    </source>
</evidence>
<dbReference type="PANTHER" id="PTHR47515">
    <property type="entry name" value="LOW CALCIUM RESPONSE LOCUS PROTEIN T"/>
    <property type="match status" value="1"/>
</dbReference>
<protein>
    <submittedName>
        <fullName evidence="2">Integrase core domain protein</fullName>
    </submittedName>
</protein>
<dbReference type="eggNOG" id="COG2801">
    <property type="taxonomic scope" value="Bacteria"/>
</dbReference>
<organism evidence="2 3">
    <name type="scientific">Ferrimicrobium acidiphilum DSM 19497</name>
    <dbReference type="NCBI Taxonomy" id="1121877"/>
    <lineage>
        <taxon>Bacteria</taxon>
        <taxon>Bacillati</taxon>
        <taxon>Actinomycetota</taxon>
        <taxon>Acidimicrobiia</taxon>
        <taxon>Acidimicrobiales</taxon>
        <taxon>Acidimicrobiaceae</taxon>
        <taxon>Ferrimicrobium</taxon>
    </lineage>
</organism>
<dbReference type="PANTHER" id="PTHR47515:SF1">
    <property type="entry name" value="BLR2054 PROTEIN"/>
    <property type="match status" value="1"/>
</dbReference>
<name>A0A0D8FQD2_9ACTN</name>
<dbReference type="InterPro" id="IPR036397">
    <property type="entry name" value="RNaseH_sf"/>
</dbReference>
<comment type="caution">
    <text evidence="2">The sequence shown here is derived from an EMBL/GenBank/DDBJ whole genome shotgun (WGS) entry which is preliminary data.</text>
</comment>
<dbReference type="PATRIC" id="fig|1121877.4.peg.3296"/>
<dbReference type="Proteomes" id="UP000032336">
    <property type="component" value="Unassembled WGS sequence"/>
</dbReference>
<accession>A0A0D8FQD2</accession>
<dbReference type="InterPro" id="IPR012337">
    <property type="entry name" value="RNaseH-like_sf"/>
</dbReference>
<dbReference type="GeneID" id="78373879"/>
<dbReference type="SUPFAM" id="SSF53098">
    <property type="entry name" value="Ribonuclease H-like"/>
    <property type="match status" value="1"/>
</dbReference>
<dbReference type="STRING" id="1121877.FEAC_29180"/>
<proteinExistence type="predicted"/>
<evidence type="ECO:0000313" key="3">
    <source>
        <dbReference type="Proteomes" id="UP000032336"/>
    </source>
</evidence>
<keyword evidence="3" id="KW-1185">Reference proteome</keyword>
<dbReference type="InterPro" id="IPR001584">
    <property type="entry name" value="Integrase_cat-core"/>
</dbReference>
<dbReference type="AlphaFoldDB" id="A0A0D8FQD2"/>
<gene>
    <name evidence="2" type="ORF">FEAC_29180</name>
</gene>
<evidence type="ECO:0000313" key="2">
    <source>
        <dbReference type="EMBL" id="KJE75346.1"/>
    </source>
</evidence>
<dbReference type="GO" id="GO:0003676">
    <property type="term" value="F:nucleic acid binding"/>
    <property type="evidence" value="ECO:0007669"/>
    <property type="project" value="InterPro"/>
</dbReference>
<dbReference type="RefSeq" id="WP_152623275.1">
    <property type="nucleotide sequence ID" value="NZ_JQKF01000065.1"/>
</dbReference>
<reference evidence="2 3" key="1">
    <citation type="submission" date="2015-01" db="EMBL/GenBank/DDBJ databases">
        <title>Draft genome of the acidophilic iron oxidizer Ferrimicrobium acidiphilum strain T23.</title>
        <authorList>
            <person name="Poehlein A."/>
            <person name="Eisen S."/>
            <person name="Schloemann M."/>
            <person name="Johnson B.D."/>
            <person name="Daniel R."/>
            <person name="Muehling M."/>
        </authorList>
    </citation>
    <scope>NUCLEOTIDE SEQUENCE [LARGE SCALE GENOMIC DNA]</scope>
    <source>
        <strain evidence="2 3">T23</strain>
    </source>
</reference>
<sequence>MDNYAAHKTESVRTGLKGPSTPVYIRMDNGPEFISHALSNWAKEMSVTLYFIDPGSPWQNGKCESFNSRLRDELLNGELFTSVTEAQLLTNKYRHDYNRTRAHSSLGYLSPHEFLALDVTTEENGSHAVE</sequence>
<dbReference type="EMBL" id="JXUW01000047">
    <property type="protein sequence ID" value="KJE75346.1"/>
    <property type="molecule type" value="Genomic_DNA"/>
</dbReference>